<organism evidence="2 3">
    <name type="scientific">Fasciola gigantica</name>
    <name type="common">Giant liver fluke</name>
    <dbReference type="NCBI Taxonomy" id="46835"/>
    <lineage>
        <taxon>Eukaryota</taxon>
        <taxon>Metazoa</taxon>
        <taxon>Spiralia</taxon>
        <taxon>Lophotrochozoa</taxon>
        <taxon>Platyhelminthes</taxon>
        <taxon>Trematoda</taxon>
        <taxon>Digenea</taxon>
        <taxon>Plagiorchiida</taxon>
        <taxon>Echinostomata</taxon>
        <taxon>Echinostomatoidea</taxon>
        <taxon>Fasciolidae</taxon>
        <taxon>Fasciola</taxon>
    </lineage>
</organism>
<proteinExistence type="predicted"/>
<keyword evidence="1" id="KW-0732">Signal</keyword>
<accession>A0A504YWE2</accession>
<feature type="signal peptide" evidence="1">
    <location>
        <begin position="1"/>
        <end position="30"/>
    </location>
</feature>
<evidence type="ECO:0000313" key="3">
    <source>
        <dbReference type="Proteomes" id="UP000316759"/>
    </source>
</evidence>
<comment type="caution">
    <text evidence="2">The sequence shown here is derived from an EMBL/GenBank/DDBJ whole genome shotgun (WGS) entry which is preliminary data.</text>
</comment>
<evidence type="ECO:0000313" key="2">
    <source>
        <dbReference type="EMBL" id="TPP62158.1"/>
    </source>
</evidence>
<sequence length="76" mass="8511">MLSSYSAITMKIFAALSLCLLLSSSDRVWANECIQYCYNRLTTCDEYCIDGNKGGTCKMKCQIEYDKCAANRCGII</sequence>
<name>A0A504YWE2_FASGI</name>
<evidence type="ECO:0000256" key="1">
    <source>
        <dbReference type="SAM" id="SignalP"/>
    </source>
</evidence>
<reference evidence="2 3" key="1">
    <citation type="submission" date="2019-04" db="EMBL/GenBank/DDBJ databases">
        <title>Annotation for the trematode Fasciola gigantica.</title>
        <authorList>
            <person name="Choi Y.-J."/>
        </authorList>
    </citation>
    <scope>NUCLEOTIDE SEQUENCE [LARGE SCALE GENOMIC DNA]</scope>
    <source>
        <strain evidence="2">Uganda_cow_1</strain>
    </source>
</reference>
<dbReference type="AlphaFoldDB" id="A0A504YWE2"/>
<feature type="chain" id="PRO_5021472853" evidence="1">
    <location>
        <begin position="31"/>
        <end position="76"/>
    </location>
</feature>
<dbReference type="EMBL" id="SUNJ01007252">
    <property type="protein sequence ID" value="TPP62158.1"/>
    <property type="molecule type" value="Genomic_DNA"/>
</dbReference>
<protein>
    <submittedName>
        <fullName evidence="2">Uncharacterized protein</fullName>
    </submittedName>
</protein>
<gene>
    <name evidence="2" type="ORF">FGIG_01153</name>
</gene>
<dbReference type="Proteomes" id="UP000316759">
    <property type="component" value="Unassembled WGS sequence"/>
</dbReference>
<keyword evidence="3" id="KW-1185">Reference proteome</keyword>